<dbReference type="PROSITE" id="PS50862">
    <property type="entry name" value="AA_TRNA_LIGASE_II"/>
    <property type="match status" value="1"/>
</dbReference>
<dbReference type="EMBL" id="CDMZ01003105">
    <property type="protein sequence ID" value="CEM45120.1"/>
    <property type="molecule type" value="Genomic_DNA"/>
</dbReference>
<evidence type="ECO:0000256" key="2">
    <source>
        <dbReference type="ARBA" id="ARBA00012816"/>
    </source>
</evidence>
<dbReference type="InterPro" id="IPR012340">
    <property type="entry name" value="NA-bd_OB-fold"/>
</dbReference>
<evidence type="ECO:0000256" key="3">
    <source>
        <dbReference type="ARBA" id="ARBA00022598"/>
    </source>
</evidence>
<dbReference type="InterPro" id="IPR006195">
    <property type="entry name" value="aa-tRNA-synth_II"/>
</dbReference>
<keyword evidence="7" id="KW-0030">Aminoacyl-tRNA synthetase</keyword>
<dbReference type="InterPro" id="IPR004364">
    <property type="entry name" value="Aa-tRNA-synt_II"/>
</dbReference>
<dbReference type="SUPFAM" id="SSF50249">
    <property type="entry name" value="Nucleic acid-binding proteins"/>
    <property type="match status" value="1"/>
</dbReference>
<dbReference type="SUPFAM" id="SSF55681">
    <property type="entry name" value="Class II aaRS and biotin synthetases"/>
    <property type="match status" value="1"/>
</dbReference>
<evidence type="ECO:0000259" key="9">
    <source>
        <dbReference type="PROSITE" id="PS50862"/>
    </source>
</evidence>
<keyword evidence="5" id="KW-0067">ATP-binding</keyword>
<dbReference type="Pfam" id="PF00152">
    <property type="entry name" value="tRNA-synt_2"/>
    <property type="match status" value="1"/>
</dbReference>
<dbReference type="FunFam" id="3.30.930.10:FF:000016">
    <property type="entry name" value="Asparagine--tRNA ligase"/>
    <property type="match status" value="1"/>
</dbReference>
<dbReference type="GO" id="GO:0003676">
    <property type="term" value="F:nucleic acid binding"/>
    <property type="evidence" value="ECO:0007669"/>
    <property type="project" value="InterPro"/>
</dbReference>
<dbReference type="AlphaFoldDB" id="A0A0G4HLY0"/>
<proteinExistence type="inferred from homology"/>
<keyword evidence="8" id="KW-0732">Signal</keyword>
<dbReference type="InterPro" id="IPR002312">
    <property type="entry name" value="Asp/Asn-tRNA-synth_IIb"/>
</dbReference>
<dbReference type="InterPro" id="IPR045864">
    <property type="entry name" value="aa-tRNA-synth_II/BPL/LPL"/>
</dbReference>
<dbReference type="CDD" id="cd00776">
    <property type="entry name" value="AsxRS_core"/>
    <property type="match status" value="1"/>
</dbReference>
<evidence type="ECO:0000256" key="4">
    <source>
        <dbReference type="ARBA" id="ARBA00022741"/>
    </source>
</evidence>
<name>A0A0G4HLY0_9ALVE</name>
<reference evidence="10" key="1">
    <citation type="submission" date="2014-11" db="EMBL/GenBank/DDBJ databases">
        <authorList>
            <person name="Otto D Thomas"/>
            <person name="Naeem Raeece"/>
        </authorList>
    </citation>
    <scope>NUCLEOTIDE SEQUENCE</scope>
</reference>
<dbReference type="GO" id="GO:0005524">
    <property type="term" value="F:ATP binding"/>
    <property type="evidence" value="ECO:0007669"/>
    <property type="project" value="UniProtKB-KW"/>
</dbReference>
<evidence type="ECO:0000256" key="6">
    <source>
        <dbReference type="ARBA" id="ARBA00022917"/>
    </source>
</evidence>
<dbReference type="InterPro" id="IPR004522">
    <property type="entry name" value="Asn-tRNA-ligase"/>
</dbReference>
<comment type="similarity">
    <text evidence="1">Belongs to the class-II aminoacyl-tRNA synthetase family.</text>
</comment>
<sequence length="558" mass="62094">MGGRGRWAFWASLLSSSVVQNVRASAGGDLPFFLQTSPMFKSLHRRALSSRVPLKASSSGAPVQPNPSHAFCGRRRISSLLETEDEGVSQLGQTVEVCGWARTIRQAGGGSFCFVELNDGSCLRNLQVVVDASVGEEAFGQLKKLGTGASFRFVGELVESQGGGQKVELQVKGEAGKVTVFGDGGGSAFPLAKKRHSKEYLRQIAHLRPRTNLIGAVSRVRNSMAAATHAFFQERGFLYVHTPIITAADCEGAGEMFHVTTILSKLKYGEKDAAKQPLPPKALDASKDFFGKPAFLTVSGQLAVENFCCALSDVYTFGPTFRAENSNTARHLAEFWMVEPELAFADLETCVRCGEAYLKFCVEWALKNCKSDIAFFEKWVDKSLSERLRDITEKPFSRVSYTEAVDMLQKAVKEGTMEFENTPEWGDDLQTEHERWLAETVFKGPVVVVDYPRDLKAFYMKQNEDGKTVAAMDVLVPRIGEVIGGSQREENLEKLEKRMKECDLDLEAYWWYRDLRRFGTVPHAGFGLGFERLLMLVTGLENIREVIPYPRWPSHADF</sequence>
<protein>
    <recommendedName>
        <fullName evidence="2">asparagine--tRNA ligase</fullName>
        <ecNumber evidence="2">6.1.1.22</ecNumber>
    </recommendedName>
</protein>
<evidence type="ECO:0000256" key="8">
    <source>
        <dbReference type="SAM" id="SignalP"/>
    </source>
</evidence>
<dbReference type="PANTHER" id="PTHR22594:SF34">
    <property type="entry name" value="ASPARAGINE--TRNA LIGASE, MITOCHONDRIAL-RELATED"/>
    <property type="match status" value="1"/>
</dbReference>
<dbReference type="HAMAP" id="MF_00534">
    <property type="entry name" value="Asn_tRNA_synth"/>
    <property type="match status" value="1"/>
</dbReference>
<dbReference type="PhylomeDB" id="A0A0G4HLY0"/>
<evidence type="ECO:0000256" key="1">
    <source>
        <dbReference type="ARBA" id="ARBA00008226"/>
    </source>
</evidence>
<evidence type="ECO:0000256" key="5">
    <source>
        <dbReference type="ARBA" id="ARBA00022840"/>
    </source>
</evidence>
<evidence type="ECO:0000256" key="7">
    <source>
        <dbReference type="ARBA" id="ARBA00023146"/>
    </source>
</evidence>
<keyword evidence="6" id="KW-0648">Protein biosynthesis</keyword>
<feature type="signal peptide" evidence="8">
    <location>
        <begin position="1"/>
        <end position="24"/>
    </location>
</feature>
<keyword evidence="4" id="KW-0547">Nucleotide-binding</keyword>
<feature type="chain" id="PRO_5005191983" description="asparagine--tRNA ligase" evidence="8">
    <location>
        <begin position="25"/>
        <end position="558"/>
    </location>
</feature>
<organism evidence="10">
    <name type="scientific">Chromera velia CCMP2878</name>
    <dbReference type="NCBI Taxonomy" id="1169474"/>
    <lineage>
        <taxon>Eukaryota</taxon>
        <taxon>Sar</taxon>
        <taxon>Alveolata</taxon>
        <taxon>Colpodellida</taxon>
        <taxon>Chromeraceae</taxon>
        <taxon>Chromera</taxon>
    </lineage>
</organism>
<dbReference type="Gene3D" id="3.30.930.10">
    <property type="entry name" value="Bira Bifunctional Protein, Domain 2"/>
    <property type="match status" value="1"/>
</dbReference>
<dbReference type="CDD" id="cd04318">
    <property type="entry name" value="EcAsnRS_like_N"/>
    <property type="match status" value="1"/>
</dbReference>
<evidence type="ECO:0000313" key="10">
    <source>
        <dbReference type="EMBL" id="CEM45120.1"/>
    </source>
</evidence>
<dbReference type="PRINTS" id="PR01042">
    <property type="entry name" value="TRNASYNTHASP"/>
</dbReference>
<dbReference type="GO" id="GO:0005739">
    <property type="term" value="C:mitochondrion"/>
    <property type="evidence" value="ECO:0007669"/>
    <property type="project" value="TreeGrafter"/>
</dbReference>
<dbReference type="NCBIfam" id="NF003037">
    <property type="entry name" value="PRK03932.1"/>
    <property type="match status" value="1"/>
</dbReference>
<dbReference type="GO" id="GO:0006421">
    <property type="term" value="P:asparaginyl-tRNA aminoacylation"/>
    <property type="evidence" value="ECO:0007669"/>
    <property type="project" value="InterPro"/>
</dbReference>
<dbReference type="EC" id="6.1.1.22" evidence="2"/>
<dbReference type="GO" id="GO:0004816">
    <property type="term" value="F:asparagine-tRNA ligase activity"/>
    <property type="evidence" value="ECO:0007669"/>
    <property type="project" value="UniProtKB-EC"/>
</dbReference>
<feature type="domain" description="Aminoacyl-transfer RNA synthetases class-II family profile" evidence="9">
    <location>
        <begin position="219"/>
        <end position="548"/>
    </location>
</feature>
<accession>A0A0G4HLY0</accession>
<keyword evidence="3" id="KW-0436">Ligase</keyword>
<dbReference type="NCBIfam" id="TIGR00457">
    <property type="entry name" value="asnS"/>
    <property type="match status" value="1"/>
</dbReference>
<dbReference type="PANTHER" id="PTHR22594">
    <property type="entry name" value="ASPARTYL/LYSYL-TRNA SYNTHETASE"/>
    <property type="match status" value="1"/>
</dbReference>
<dbReference type="Gene3D" id="2.40.50.140">
    <property type="entry name" value="Nucleic acid-binding proteins"/>
    <property type="match status" value="1"/>
</dbReference>
<dbReference type="VEuPathDB" id="CryptoDB:Cvel_7405"/>
<gene>
    <name evidence="10" type="ORF">Cvel_7405</name>
</gene>
<dbReference type="Pfam" id="PF01336">
    <property type="entry name" value="tRNA_anti-codon"/>
    <property type="match status" value="1"/>
</dbReference>
<dbReference type="InterPro" id="IPR004365">
    <property type="entry name" value="NA-bd_OB_tRNA"/>
</dbReference>